<dbReference type="PROSITE" id="PS00059">
    <property type="entry name" value="ADH_ZINC"/>
    <property type="match status" value="1"/>
</dbReference>
<proteinExistence type="predicted"/>
<keyword evidence="1" id="KW-0479">Metal-binding</keyword>
<sequence length="88" mass="9309">MKAVALRGVGDMELIDMAEPEPGPGELKLRIRYCGICGTDLYQFESSLATALINRQSPIMGHEFSGEVVALGPGVEGFAVGDLTTVNP</sequence>
<dbReference type="Gene3D" id="3.90.180.10">
    <property type="entry name" value="Medium-chain alcohol dehydrogenases, catalytic domain"/>
    <property type="match status" value="1"/>
</dbReference>
<dbReference type="EMBL" id="BARS01053312">
    <property type="protein sequence ID" value="GAG50544.1"/>
    <property type="molecule type" value="Genomic_DNA"/>
</dbReference>
<dbReference type="PANTHER" id="PTHR43401">
    <property type="entry name" value="L-THREONINE 3-DEHYDROGENASE"/>
    <property type="match status" value="1"/>
</dbReference>
<gene>
    <name evidence="5" type="ORF">S01H1_79129</name>
</gene>
<dbReference type="PANTHER" id="PTHR43401:SF2">
    <property type="entry name" value="L-THREONINE 3-DEHYDROGENASE"/>
    <property type="match status" value="1"/>
</dbReference>
<feature type="non-terminal residue" evidence="5">
    <location>
        <position position="88"/>
    </location>
</feature>
<evidence type="ECO:0000256" key="2">
    <source>
        <dbReference type="ARBA" id="ARBA00022833"/>
    </source>
</evidence>
<dbReference type="InterPro" id="IPR013154">
    <property type="entry name" value="ADH-like_N"/>
</dbReference>
<name>X0Y3Q5_9ZZZZ</name>
<protein>
    <recommendedName>
        <fullName evidence="4">Alcohol dehydrogenase-like N-terminal domain-containing protein</fullName>
    </recommendedName>
</protein>
<keyword evidence="2" id="KW-0862">Zinc</keyword>
<dbReference type="SUPFAM" id="SSF50129">
    <property type="entry name" value="GroES-like"/>
    <property type="match status" value="1"/>
</dbReference>
<evidence type="ECO:0000259" key="4">
    <source>
        <dbReference type="Pfam" id="PF08240"/>
    </source>
</evidence>
<organism evidence="5">
    <name type="scientific">marine sediment metagenome</name>
    <dbReference type="NCBI Taxonomy" id="412755"/>
    <lineage>
        <taxon>unclassified sequences</taxon>
        <taxon>metagenomes</taxon>
        <taxon>ecological metagenomes</taxon>
    </lineage>
</organism>
<evidence type="ECO:0000256" key="1">
    <source>
        <dbReference type="ARBA" id="ARBA00022723"/>
    </source>
</evidence>
<feature type="domain" description="Alcohol dehydrogenase-like N-terminal" evidence="4">
    <location>
        <begin position="23"/>
        <end position="87"/>
    </location>
</feature>
<dbReference type="InterPro" id="IPR050129">
    <property type="entry name" value="Zn_alcohol_dh"/>
</dbReference>
<dbReference type="InterPro" id="IPR002328">
    <property type="entry name" value="ADH_Zn_CS"/>
</dbReference>
<evidence type="ECO:0000256" key="3">
    <source>
        <dbReference type="ARBA" id="ARBA00023002"/>
    </source>
</evidence>
<dbReference type="AlphaFoldDB" id="X0Y3Q5"/>
<accession>X0Y3Q5</accession>
<dbReference type="GO" id="GO:0008270">
    <property type="term" value="F:zinc ion binding"/>
    <property type="evidence" value="ECO:0007669"/>
    <property type="project" value="InterPro"/>
</dbReference>
<dbReference type="InterPro" id="IPR011032">
    <property type="entry name" value="GroES-like_sf"/>
</dbReference>
<dbReference type="Pfam" id="PF08240">
    <property type="entry name" value="ADH_N"/>
    <property type="match status" value="1"/>
</dbReference>
<keyword evidence="3" id="KW-0560">Oxidoreductase</keyword>
<evidence type="ECO:0000313" key="5">
    <source>
        <dbReference type="EMBL" id="GAG50544.1"/>
    </source>
</evidence>
<dbReference type="GO" id="GO:0016491">
    <property type="term" value="F:oxidoreductase activity"/>
    <property type="evidence" value="ECO:0007669"/>
    <property type="project" value="UniProtKB-KW"/>
</dbReference>
<comment type="caution">
    <text evidence="5">The sequence shown here is derived from an EMBL/GenBank/DDBJ whole genome shotgun (WGS) entry which is preliminary data.</text>
</comment>
<reference evidence="5" key="1">
    <citation type="journal article" date="2014" name="Front. Microbiol.">
        <title>High frequency of phylogenetically diverse reductive dehalogenase-homologous genes in deep subseafloor sedimentary metagenomes.</title>
        <authorList>
            <person name="Kawai M."/>
            <person name="Futagami T."/>
            <person name="Toyoda A."/>
            <person name="Takaki Y."/>
            <person name="Nishi S."/>
            <person name="Hori S."/>
            <person name="Arai W."/>
            <person name="Tsubouchi T."/>
            <person name="Morono Y."/>
            <person name="Uchiyama I."/>
            <person name="Ito T."/>
            <person name="Fujiyama A."/>
            <person name="Inagaki F."/>
            <person name="Takami H."/>
        </authorList>
    </citation>
    <scope>NUCLEOTIDE SEQUENCE</scope>
    <source>
        <strain evidence="5">Expedition CK06-06</strain>
    </source>
</reference>